<keyword evidence="4" id="KW-0411">Iron-sulfur</keyword>
<dbReference type="CDD" id="cd03467">
    <property type="entry name" value="Rieske"/>
    <property type="match status" value="1"/>
</dbReference>
<dbReference type="RefSeq" id="WP_345923820.1">
    <property type="nucleotide sequence ID" value="NZ_JBDIVF010000001.1"/>
</dbReference>
<dbReference type="PANTHER" id="PTHR40261">
    <property type="match status" value="1"/>
</dbReference>
<sequence length="118" mass="12901">MARVSRLICLSGDLMDGGDALRFVLDDGRPAFVQRWHGQVHAYVNSCAHVPVELDWNPGKLLDDSGEWLICATHGALYAPDSGECVAGPCAGRRLQALRLTEENGEVHFHDNEGMADE</sequence>
<evidence type="ECO:0000313" key="7">
    <source>
        <dbReference type="Proteomes" id="UP001548590"/>
    </source>
</evidence>
<evidence type="ECO:0000256" key="3">
    <source>
        <dbReference type="ARBA" id="ARBA00023004"/>
    </source>
</evidence>
<protein>
    <submittedName>
        <fullName evidence="6">Rieske 2Fe-2S domain-containing protein</fullName>
    </submittedName>
</protein>
<dbReference type="InterPro" id="IPR017941">
    <property type="entry name" value="Rieske_2Fe-2S"/>
</dbReference>
<dbReference type="PROSITE" id="PS51296">
    <property type="entry name" value="RIESKE"/>
    <property type="match status" value="1"/>
</dbReference>
<keyword evidence="2" id="KW-0479">Metal-binding</keyword>
<dbReference type="Gene3D" id="2.102.10.10">
    <property type="entry name" value="Rieske [2Fe-2S] iron-sulphur domain"/>
    <property type="match status" value="1"/>
</dbReference>
<name>A0ABV2CLT0_9RHOO</name>
<dbReference type="Proteomes" id="UP001548590">
    <property type="component" value="Unassembled WGS sequence"/>
</dbReference>
<keyword evidence="3" id="KW-0408">Iron</keyword>
<dbReference type="PANTHER" id="PTHR40261:SF1">
    <property type="entry name" value="RIESKE DOMAIN-CONTAINING PROTEIN"/>
    <property type="match status" value="1"/>
</dbReference>
<dbReference type="Pfam" id="PF00355">
    <property type="entry name" value="Rieske"/>
    <property type="match status" value="1"/>
</dbReference>
<organism evidence="6 7">
    <name type="scientific">Uliginosibacterium paludis</name>
    <dbReference type="NCBI Taxonomy" id="1615952"/>
    <lineage>
        <taxon>Bacteria</taxon>
        <taxon>Pseudomonadati</taxon>
        <taxon>Pseudomonadota</taxon>
        <taxon>Betaproteobacteria</taxon>
        <taxon>Rhodocyclales</taxon>
        <taxon>Zoogloeaceae</taxon>
        <taxon>Uliginosibacterium</taxon>
    </lineage>
</organism>
<comment type="caution">
    <text evidence="6">The sequence shown here is derived from an EMBL/GenBank/DDBJ whole genome shotgun (WGS) entry which is preliminary data.</text>
</comment>
<keyword evidence="1" id="KW-0001">2Fe-2S</keyword>
<accession>A0ABV2CLT0</accession>
<proteinExistence type="predicted"/>
<evidence type="ECO:0000259" key="5">
    <source>
        <dbReference type="PROSITE" id="PS51296"/>
    </source>
</evidence>
<keyword evidence="7" id="KW-1185">Reference proteome</keyword>
<reference evidence="6 7" key="1">
    <citation type="submission" date="2024-07" db="EMBL/GenBank/DDBJ databases">
        <title>Uliginosibacterium paludis KCTC:42655.</title>
        <authorList>
            <person name="Kim M.K."/>
        </authorList>
    </citation>
    <scope>NUCLEOTIDE SEQUENCE [LARGE SCALE GENOMIC DNA]</scope>
    <source>
        <strain evidence="6 7">KCTC 42655</strain>
    </source>
</reference>
<evidence type="ECO:0000256" key="2">
    <source>
        <dbReference type="ARBA" id="ARBA00022723"/>
    </source>
</evidence>
<evidence type="ECO:0000256" key="4">
    <source>
        <dbReference type="ARBA" id="ARBA00023014"/>
    </source>
</evidence>
<evidence type="ECO:0000256" key="1">
    <source>
        <dbReference type="ARBA" id="ARBA00022714"/>
    </source>
</evidence>
<gene>
    <name evidence="6" type="ORF">ABVT11_03370</name>
</gene>
<dbReference type="InterPro" id="IPR036922">
    <property type="entry name" value="Rieske_2Fe-2S_sf"/>
</dbReference>
<feature type="domain" description="Rieske" evidence="5">
    <location>
        <begin position="6"/>
        <end position="109"/>
    </location>
</feature>
<evidence type="ECO:0000313" key="6">
    <source>
        <dbReference type="EMBL" id="MET1488855.1"/>
    </source>
</evidence>
<dbReference type="EMBL" id="JBEWLZ010000002">
    <property type="protein sequence ID" value="MET1488855.1"/>
    <property type="molecule type" value="Genomic_DNA"/>
</dbReference>
<dbReference type="SUPFAM" id="SSF50022">
    <property type="entry name" value="ISP domain"/>
    <property type="match status" value="1"/>
</dbReference>